<dbReference type="PANTHER" id="PTHR43179">
    <property type="entry name" value="RHAMNOSYLTRANSFERASE WBBL"/>
    <property type="match status" value="1"/>
</dbReference>
<feature type="domain" description="Galactosyltransferase C-terminal" evidence="4">
    <location>
        <begin position="147"/>
        <end position="199"/>
    </location>
</feature>
<dbReference type="Pfam" id="PF02709">
    <property type="entry name" value="Glyco_transf_7C"/>
    <property type="match status" value="1"/>
</dbReference>
<keyword evidence="2" id="KW-0808">Transferase</keyword>
<dbReference type="InterPro" id="IPR027791">
    <property type="entry name" value="Galactosyl_T_C"/>
</dbReference>
<protein>
    <submittedName>
        <fullName evidence="5">Uncharacterized protein</fullName>
    </submittedName>
</protein>
<evidence type="ECO:0000256" key="2">
    <source>
        <dbReference type="ARBA" id="ARBA00022679"/>
    </source>
</evidence>
<reference evidence="6" key="1">
    <citation type="submission" date="2016-10" db="EMBL/GenBank/DDBJ databases">
        <authorList>
            <person name="Varghese N."/>
            <person name="Submissions S."/>
        </authorList>
    </citation>
    <scope>NUCLEOTIDE SEQUENCE [LARGE SCALE GENOMIC DNA]</scope>
    <source>
        <strain evidence="6">DSM 17875</strain>
    </source>
</reference>
<gene>
    <name evidence="5" type="ORF">SAMN05216296_1853</name>
</gene>
<feature type="domain" description="Glycosyltransferase 2-like" evidence="3">
    <location>
        <begin position="45"/>
        <end position="136"/>
    </location>
</feature>
<keyword evidence="6" id="KW-1185">Reference proteome</keyword>
<organism evidence="5 6">
    <name type="scientific">Pseudomonas pohangensis</name>
    <dbReference type="NCBI Taxonomy" id="364197"/>
    <lineage>
        <taxon>Bacteria</taxon>
        <taxon>Pseudomonadati</taxon>
        <taxon>Pseudomonadota</taxon>
        <taxon>Gammaproteobacteria</taxon>
        <taxon>Pseudomonadales</taxon>
        <taxon>Pseudomonadaceae</taxon>
        <taxon>Pseudomonas</taxon>
    </lineage>
</organism>
<evidence type="ECO:0000313" key="6">
    <source>
        <dbReference type="Proteomes" id="UP000243232"/>
    </source>
</evidence>
<proteinExistence type="predicted"/>
<keyword evidence="1" id="KW-0997">Cell inner membrane</keyword>
<evidence type="ECO:0000259" key="4">
    <source>
        <dbReference type="Pfam" id="PF02709"/>
    </source>
</evidence>
<dbReference type="InterPro" id="IPR029044">
    <property type="entry name" value="Nucleotide-diphossugar_trans"/>
</dbReference>
<evidence type="ECO:0000256" key="1">
    <source>
        <dbReference type="ARBA" id="ARBA00022519"/>
    </source>
</evidence>
<sequence>MIAISIISHGHGLMVSRLLESVLACSGISQVILTLNIPERLELSSDPRLLVIRNGRSKGFSANHNSAFRLCTQPFFCPLNPDIRIGQSPFPQLLSTIRDTGSALAAPLIFSPNKEIDDSVRHFPRVRMLLLKVLTGRVERYTFDRRNKFMYPEWVGGMFMLFRSEAFAQLGGFDEGFFLYYEDVDICVRAWKAGLPVVVCQTVGVIHDARRESHRNLRHFCWHLTSMFRYFFKHWWRLPKVPFSSFGEI</sequence>
<keyword evidence="1" id="KW-1003">Cell membrane</keyword>
<keyword evidence="1" id="KW-0472">Membrane</keyword>
<evidence type="ECO:0000259" key="3">
    <source>
        <dbReference type="Pfam" id="PF00535"/>
    </source>
</evidence>
<dbReference type="Proteomes" id="UP000243232">
    <property type="component" value="Chromosome I"/>
</dbReference>
<evidence type="ECO:0000313" key="5">
    <source>
        <dbReference type="EMBL" id="SDU11458.1"/>
    </source>
</evidence>
<dbReference type="RefSeq" id="WP_197673494.1">
    <property type="nucleotide sequence ID" value="NZ_LT629785.1"/>
</dbReference>
<dbReference type="Pfam" id="PF00535">
    <property type="entry name" value="Glycos_transf_2"/>
    <property type="match status" value="1"/>
</dbReference>
<dbReference type="EMBL" id="LT629785">
    <property type="protein sequence ID" value="SDU11458.1"/>
    <property type="molecule type" value="Genomic_DNA"/>
</dbReference>
<dbReference type="AlphaFoldDB" id="A0A1H2FWQ7"/>
<dbReference type="InterPro" id="IPR001173">
    <property type="entry name" value="Glyco_trans_2-like"/>
</dbReference>
<name>A0A1H2FWQ7_9PSED</name>
<accession>A0A1H2FWQ7</accession>
<dbReference type="Gene3D" id="3.90.550.10">
    <property type="entry name" value="Spore Coat Polysaccharide Biosynthesis Protein SpsA, Chain A"/>
    <property type="match status" value="1"/>
</dbReference>
<dbReference type="STRING" id="364197.SAMN05216296_1853"/>
<dbReference type="PANTHER" id="PTHR43179:SF7">
    <property type="entry name" value="RHAMNOSYLTRANSFERASE WBBL"/>
    <property type="match status" value="1"/>
</dbReference>
<dbReference type="SUPFAM" id="SSF53448">
    <property type="entry name" value="Nucleotide-diphospho-sugar transferases"/>
    <property type="match status" value="1"/>
</dbReference>